<dbReference type="Proteomes" id="UP000485058">
    <property type="component" value="Unassembled WGS sequence"/>
</dbReference>
<dbReference type="EMBL" id="BLLF01001161">
    <property type="protein sequence ID" value="GFH17523.1"/>
    <property type="molecule type" value="Genomic_DNA"/>
</dbReference>
<evidence type="ECO:0000313" key="1">
    <source>
        <dbReference type="EMBL" id="GFH17523.1"/>
    </source>
</evidence>
<sequence>MVAKVLEPHNSPILSLRAGWCPGLGSVLVVCSASYLDVYTLAH</sequence>
<evidence type="ECO:0008006" key="3">
    <source>
        <dbReference type="Google" id="ProtNLM"/>
    </source>
</evidence>
<proteinExistence type="predicted"/>
<evidence type="ECO:0000313" key="2">
    <source>
        <dbReference type="Proteomes" id="UP000485058"/>
    </source>
</evidence>
<comment type="caution">
    <text evidence="1">The sequence shown here is derived from an EMBL/GenBank/DDBJ whole genome shotgun (WGS) entry which is preliminary data.</text>
</comment>
<reference evidence="1 2" key="1">
    <citation type="submission" date="2020-02" db="EMBL/GenBank/DDBJ databases">
        <title>Draft genome sequence of Haematococcus lacustris strain NIES-144.</title>
        <authorList>
            <person name="Morimoto D."/>
            <person name="Nakagawa S."/>
            <person name="Yoshida T."/>
            <person name="Sawayama S."/>
        </authorList>
    </citation>
    <scope>NUCLEOTIDE SEQUENCE [LARGE SCALE GENOMIC DNA]</scope>
    <source>
        <strain evidence="1 2">NIES-144</strain>
    </source>
</reference>
<dbReference type="AlphaFoldDB" id="A0A699Z4M6"/>
<protein>
    <recommendedName>
        <fullName evidence="3">WD_REPEATS_REGION domain-containing protein</fullName>
    </recommendedName>
</protein>
<keyword evidence="2" id="KW-1185">Reference proteome</keyword>
<accession>A0A699Z4M6</accession>
<gene>
    <name evidence="1" type="ORF">HaLaN_14181</name>
</gene>
<organism evidence="1 2">
    <name type="scientific">Haematococcus lacustris</name>
    <name type="common">Green alga</name>
    <name type="synonym">Haematococcus pluvialis</name>
    <dbReference type="NCBI Taxonomy" id="44745"/>
    <lineage>
        <taxon>Eukaryota</taxon>
        <taxon>Viridiplantae</taxon>
        <taxon>Chlorophyta</taxon>
        <taxon>core chlorophytes</taxon>
        <taxon>Chlorophyceae</taxon>
        <taxon>CS clade</taxon>
        <taxon>Chlamydomonadales</taxon>
        <taxon>Haematococcaceae</taxon>
        <taxon>Haematococcus</taxon>
    </lineage>
</organism>
<name>A0A699Z4M6_HAELA</name>